<evidence type="ECO:0000259" key="13">
    <source>
        <dbReference type="Pfam" id="PF03177"/>
    </source>
</evidence>
<keyword evidence="11" id="KW-0539">Nucleus</keyword>
<dbReference type="InterPro" id="IPR042533">
    <property type="entry name" value="Nucleoporin_Nup155_C_1"/>
</dbReference>
<evidence type="ECO:0000313" key="15">
    <source>
        <dbReference type="EMBL" id="KAF2637609.1"/>
    </source>
</evidence>
<evidence type="ECO:0000313" key="16">
    <source>
        <dbReference type="Proteomes" id="UP000799753"/>
    </source>
</evidence>
<evidence type="ECO:0000256" key="3">
    <source>
        <dbReference type="ARBA" id="ARBA00004620"/>
    </source>
</evidence>
<dbReference type="GO" id="GO:0017056">
    <property type="term" value="F:structural constituent of nuclear pore"/>
    <property type="evidence" value="ECO:0007669"/>
    <property type="project" value="InterPro"/>
</dbReference>
<dbReference type="Proteomes" id="UP000799753">
    <property type="component" value="Unassembled WGS sequence"/>
</dbReference>
<feature type="domain" description="Nucleoporin Nup133/Nup155-like C-terminal" evidence="13">
    <location>
        <begin position="641"/>
        <end position="1309"/>
    </location>
</feature>
<protein>
    <submittedName>
        <fullName evidence="15">Nucleoporin-domain-containing protein</fullName>
    </submittedName>
</protein>
<dbReference type="GO" id="GO:0036228">
    <property type="term" value="P:protein localization to nuclear inner membrane"/>
    <property type="evidence" value="ECO:0007669"/>
    <property type="project" value="TreeGrafter"/>
</dbReference>
<evidence type="ECO:0000256" key="1">
    <source>
        <dbReference type="ARBA" id="ARBA00004335"/>
    </source>
</evidence>
<feature type="domain" description="Nucleoporin Nup133/Nup155-like N-terminal" evidence="14">
    <location>
        <begin position="91"/>
        <end position="538"/>
    </location>
</feature>
<keyword evidence="5" id="KW-0813">Transport</keyword>
<dbReference type="GO" id="GO:0044611">
    <property type="term" value="C:nuclear pore inner ring"/>
    <property type="evidence" value="ECO:0007669"/>
    <property type="project" value="TreeGrafter"/>
</dbReference>
<dbReference type="Gene3D" id="1.20.120.1880">
    <property type="entry name" value="Nucleoporin, helical C-terminal domain"/>
    <property type="match status" value="1"/>
</dbReference>
<name>A0A6A6RPU8_9PLEO</name>
<feature type="region of interest" description="Disordered" evidence="12">
    <location>
        <begin position="1"/>
        <end position="42"/>
    </location>
</feature>
<evidence type="ECO:0000256" key="7">
    <source>
        <dbReference type="ARBA" id="ARBA00022927"/>
    </source>
</evidence>
<dbReference type="Gene3D" id="1.25.40.440">
    <property type="entry name" value="Nucleoporin, helical domain, central subdomain"/>
    <property type="match status" value="1"/>
</dbReference>
<evidence type="ECO:0000256" key="9">
    <source>
        <dbReference type="ARBA" id="ARBA00023132"/>
    </source>
</evidence>
<dbReference type="Pfam" id="PF03177">
    <property type="entry name" value="Nucleoporin_C"/>
    <property type="match status" value="1"/>
</dbReference>
<dbReference type="InterPro" id="IPR004870">
    <property type="entry name" value="Nucleoporin_Nup155"/>
</dbReference>
<keyword evidence="9" id="KW-0906">Nuclear pore complex</keyword>
<keyword evidence="6" id="KW-0509">mRNA transport</keyword>
<evidence type="ECO:0000256" key="10">
    <source>
        <dbReference type="ARBA" id="ARBA00023136"/>
    </source>
</evidence>
<reference evidence="15" key="1">
    <citation type="journal article" date="2020" name="Stud. Mycol.">
        <title>101 Dothideomycetes genomes: a test case for predicting lifestyles and emergence of pathogens.</title>
        <authorList>
            <person name="Haridas S."/>
            <person name="Albert R."/>
            <person name="Binder M."/>
            <person name="Bloem J."/>
            <person name="Labutti K."/>
            <person name="Salamov A."/>
            <person name="Andreopoulos B."/>
            <person name="Baker S."/>
            <person name="Barry K."/>
            <person name="Bills G."/>
            <person name="Bluhm B."/>
            <person name="Cannon C."/>
            <person name="Castanera R."/>
            <person name="Culley D."/>
            <person name="Daum C."/>
            <person name="Ezra D."/>
            <person name="Gonzalez J."/>
            <person name="Henrissat B."/>
            <person name="Kuo A."/>
            <person name="Liang C."/>
            <person name="Lipzen A."/>
            <person name="Lutzoni F."/>
            <person name="Magnuson J."/>
            <person name="Mondo S."/>
            <person name="Nolan M."/>
            <person name="Ohm R."/>
            <person name="Pangilinan J."/>
            <person name="Park H.-J."/>
            <person name="Ramirez L."/>
            <person name="Alfaro M."/>
            <person name="Sun H."/>
            <person name="Tritt A."/>
            <person name="Yoshinaga Y."/>
            <person name="Zwiers L.-H."/>
            <person name="Turgeon B."/>
            <person name="Goodwin S."/>
            <person name="Spatafora J."/>
            <person name="Crous P."/>
            <person name="Grigoriev I."/>
        </authorList>
    </citation>
    <scope>NUCLEOTIDE SEQUENCE</scope>
    <source>
        <strain evidence="15">CBS 473.64</strain>
    </source>
</reference>
<evidence type="ECO:0000256" key="8">
    <source>
        <dbReference type="ARBA" id="ARBA00023010"/>
    </source>
</evidence>
<evidence type="ECO:0000256" key="4">
    <source>
        <dbReference type="ARBA" id="ARBA00007373"/>
    </source>
</evidence>
<dbReference type="InterPro" id="IPR042538">
    <property type="entry name" value="Nucleoporin_Nup155_C_3"/>
</dbReference>
<dbReference type="InterPro" id="IPR014908">
    <property type="entry name" value="Nucleoporin_Nup133/Nup155_N"/>
</dbReference>
<dbReference type="EMBL" id="MU006793">
    <property type="protein sequence ID" value="KAF2637609.1"/>
    <property type="molecule type" value="Genomic_DNA"/>
</dbReference>
<evidence type="ECO:0000256" key="5">
    <source>
        <dbReference type="ARBA" id="ARBA00022448"/>
    </source>
</evidence>
<dbReference type="OrthoDB" id="338970at2759"/>
<dbReference type="FunFam" id="1.25.40.450:FF:000002">
    <property type="entry name" value="Putative non-repetitive nucleoporin"/>
    <property type="match status" value="1"/>
</dbReference>
<dbReference type="GO" id="GO:0051028">
    <property type="term" value="P:mRNA transport"/>
    <property type="evidence" value="ECO:0007669"/>
    <property type="project" value="UniProtKB-KW"/>
</dbReference>
<dbReference type="GO" id="GO:0000972">
    <property type="term" value="P:transcription-dependent tethering of RNA polymerase II gene DNA at nuclear periphery"/>
    <property type="evidence" value="ECO:0007669"/>
    <property type="project" value="TreeGrafter"/>
</dbReference>
<dbReference type="GO" id="GO:0031965">
    <property type="term" value="C:nuclear membrane"/>
    <property type="evidence" value="ECO:0007669"/>
    <property type="project" value="UniProtKB-SubCell"/>
</dbReference>
<keyword evidence="10" id="KW-0472">Membrane</keyword>
<dbReference type="GO" id="GO:0006405">
    <property type="term" value="P:RNA export from nucleus"/>
    <property type="evidence" value="ECO:0007669"/>
    <property type="project" value="TreeGrafter"/>
</dbReference>
<evidence type="ECO:0000256" key="11">
    <source>
        <dbReference type="ARBA" id="ARBA00023242"/>
    </source>
</evidence>
<gene>
    <name evidence="15" type="ORF">P280DRAFT_552259</name>
</gene>
<dbReference type="GO" id="GO:0006606">
    <property type="term" value="P:protein import into nucleus"/>
    <property type="evidence" value="ECO:0007669"/>
    <property type="project" value="TreeGrafter"/>
</dbReference>
<evidence type="ECO:0000256" key="6">
    <source>
        <dbReference type="ARBA" id="ARBA00022816"/>
    </source>
</evidence>
<keyword evidence="8" id="KW-0811">Translocation</keyword>
<dbReference type="Gene3D" id="1.20.58.1780">
    <property type="match status" value="1"/>
</dbReference>
<proteinExistence type="inferred from homology"/>
<keyword evidence="7" id="KW-0653">Protein transport</keyword>
<dbReference type="GO" id="GO:0051292">
    <property type="term" value="P:nuclear pore complex assembly"/>
    <property type="evidence" value="ECO:0007669"/>
    <property type="project" value="UniProtKB-ARBA"/>
</dbReference>
<comment type="similarity">
    <text evidence="4">Belongs to the non-repetitive/WGA-negative nucleoporin family.</text>
</comment>
<keyword evidence="16" id="KW-1185">Reference proteome</keyword>
<dbReference type="Pfam" id="PF08801">
    <property type="entry name" value="Nucleoporin_N"/>
    <property type="match status" value="1"/>
</dbReference>
<evidence type="ECO:0000256" key="12">
    <source>
        <dbReference type="SAM" id="MobiDB-lite"/>
    </source>
</evidence>
<dbReference type="PANTHER" id="PTHR10350:SF6">
    <property type="entry name" value="NUCLEAR PORE COMPLEX PROTEIN NUP155"/>
    <property type="match status" value="1"/>
</dbReference>
<dbReference type="PANTHER" id="PTHR10350">
    <property type="entry name" value="NUCLEAR PORE COMPLEX PROTEIN NUP155"/>
    <property type="match status" value="1"/>
</dbReference>
<dbReference type="InterPro" id="IPR007187">
    <property type="entry name" value="Nucleoporin_Nup133/Nup155_C"/>
</dbReference>
<organism evidence="15 16">
    <name type="scientific">Massarina eburnea CBS 473.64</name>
    <dbReference type="NCBI Taxonomy" id="1395130"/>
    <lineage>
        <taxon>Eukaryota</taxon>
        <taxon>Fungi</taxon>
        <taxon>Dikarya</taxon>
        <taxon>Ascomycota</taxon>
        <taxon>Pezizomycotina</taxon>
        <taxon>Dothideomycetes</taxon>
        <taxon>Pleosporomycetidae</taxon>
        <taxon>Pleosporales</taxon>
        <taxon>Massarineae</taxon>
        <taxon>Massarinaceae</taxon>
        <taxon>Massarina</taxon>
    </lineage>
</organism>
<evidence type="ECO:0000259" key="14">
    <source>
        <dbReference type="Pfam" id="PF08801"/>
    </source>
</evidence>
<dbReference type="InterPro" id="IPR042537">
    <property type="entry name" value="Nucleoporin_Nup155_C_2"/>
</dbReference>
<accession>A0A6A6RPU8</accession>
<comment type="subcellular location">
    <subcellularLocation>
        <location evidence="1">Nucleus membrane</location>
        <topology evidence="1">Peripheral membrane protein</topology>
        <orientation evidence="1">Cytoplasmic side</orientation>
    </subcellularLocation>
    <subcellularLocation>
        <location evidence="3">Nucleus membrane</location>
        <topology evidence="3">Peripheral membrane protein</topology>
        <orientation evidence="3">Nucleoplasmic side</orientation>
    </subcellularLocation>
    <subcellularLocation>
        <location evidence="2">Nucleus</location>
        <location evidence="2">Nuclear pore complex</location>
    </subcellularLocation>
</comment>
<dbReference type="Gene3D" id="1.25.40.450">
    <property type="entry name" value="Nucleoporin, helical domain, N-terminal subdomain"/>
    <property type="match status" value="1"/>
</dbReference>
<sequence>MALNMPATPQRPTPGAFFNTPARPPMFRPSSAAPPQQPPPALAAAPVDTPIQRAARTINQMLDKDNRFPALEAYIGQGSSGDYELPTTDAWQPFQKLRTYQHPESVFDQVNEMQMNTRMGLFAEINHAYVFVDNQLYLWDYTAPNPTLVGFEEQPNSITFVKLVKPRENVFVEAIKWLLVVGTATDIQLIAVECQAGPEGVHGLTMYRTGMAVSTKGSVTSIVGSAKTGRIFFGLADTEDVFELMYQQEERWFSNRCSKINHDANYYNKSLAMVPFMSFSSRIGIQQMAIDDSRRLLYTLSSNSTIKVYHMRSPNALENVITRPLGSIKVMCSHIIRHAAVMDNMRIVGIDAISSPEAEHMSLIAITSTGVRLYLSTTSGGWMSESTNAPTSMAVRHIRFPPNPMTEANAQSAAAGAQMQPYQNGQMVGYNSSFLVQTVGGSRYAPGSFFCIVETPNQENHTLFASAAHSGQFVNPQEAPRYTEAGQKMVLNGKVQDIGEVTAPFSARDQPTGFGNELAVQFDKPASEYAVLTHFGVETVRRRRLVDVFASIIKHGGGPEGVDSEVRKFLKQYGLAETASTALAVACGQGFEVGPDSRIAKVTDPEVLEYARKAFIEYGGRAQLTESAAVEGLSVDNVRASPRHDGIAMYVARLVRSIWDTPIIKETVKPTGIVLESKHSTAKLQEVQRSLIQLQSFLDQNKSFIDGLAGPEALGRVASRQEEVELQGENRALTSLLQVINNIVEGIAFTLVLFEERIEDIIVLLSEESRQIVRKLSYHGLFASTQGKHIARDLVKAIVNHSIAKGSNVESVAEALRRKCGSFCSSDDVVIFKAQENLKKAADVGANAERGRVLLNDSLRLFEQVAKSLSSENLTTAVDRYIELEFYAGAVRLALKVAQEVDRGNKALSWIRDSKPEHDARRAYYDARTSCYTLIFKVIEAVDGSIHAQGAITQESVITQITRRKHEAYEQINNSDDEVFQNHLYDWYIAKGWADRLLEINSPFVVEYLRQSSETNPDYADLLWRYYAHYSDFLSAADVQFQLAKSPATFELPLEKRIEYLSRAKANASTRMNGFTDAGVRNRQSRQELLRNISDHLDIANIQDDLLQKLRKETRLSDQRRADVVNELDGPIQALDALYHNYADQAGYYDICLYIYHSADYRDIPAVRNTWTNLIEQAHRDAVEQGHTAPWEMVALAVETIGRRVNLNENVFPVNIILQILLQYHVIYYTTDSEVLRAAAPADNNLLLCSSFTWPVEVFIKLDAPFELIIATLEAMWYAQEDPFRTRANRKLLIKWTVYTIEQWRDVSRRQGVLFGGAENAIGLAECMRVMRGSGELRAPEDAEWVERARTMGDLVDGLAR</sequence>
<evidence type="ECO:0000256" key="2">
    <source>
        <dbReference type="ARBA" id="ARBA00004567"/>
    </source>
</evidence>
<dbReference type="FunFam" id="1.25.40.440:FF:000001">
    <property type="entry name" value="Nuclear pore complex subunit"/>
    <property type="match status" value="1"/>
</dbReference>